<comment type="caution">
    <text evidence="4">The sequence shown here is derived from an EMBL/GenBank/DDBJ whole genome shotgun (WGS) entry which is preliminary data.</text>
</comment>
<dbReference type="EMBL" id="PNHK01000004">
    <property type="protein sequence ID" value="PMD04869.1"/>
    <property type="molecule type" value="Genomic_DNA"/>
</dbReference>
<dbReference type="PANTHER" id="PTHR34703">
    <property type="entry name" value="ANTIPORTER SUBUNIT MNHG2-RELATED"/>
    <property type="match status" value="1"/>
</dbReference>
<gene>
    <name evidence="4" type="ORF">CJ199_10975</name>
</gene>
<evidence type="ECO:0000256" key="2">
    <source>
        <dbReference type="SAM" id="MobiDB-lite"/>
    </source>
</evidence>
<evidence type="ECO:0000256" key="1">
    <source>
        <dbReference type="ARBA" id="ARBA00008404"/>
    </source>
</evidence>
<feature type="transmembrane region" description="Helical" evidence="3">
    <location>
        <begin position="46"/>
        <end position="72"/>
    </location>
</feature>
<dbReference type="Proteomes" id="UP000235598">
    <property type="component" value="Unassembled WGS sequence"/>
</dbReference>
<reference evidence="4 5" key="1">
    <citation type="submission" date="2017-09" db="EMBL/GenBank/DDBJ databases">
        <title>Bacterial strain isolated from the female urinary microbiota.</title>
        <authorList>
            <person name="Thomas-White K."/>
            <person name="Kumar N."/>
            <person name="Forster S."/>
            <person name="Putonti C."/>
            <person name="Lawley T."/>
            <person name="Wolfe A.J."/>
        </authorList>
    </citation>
    <scope>NUCLEOTIDE SEQUENCE [LARGE SCALE GENOMIC DNA]</scope>
    <source>
        <strain evidence="4 5">UMB1301</strain>
    </source>
</reference>
<dbReference type="RefSeq" id="WP_102239507.1">
    <property type="nucleotide sequence ID" value="NZ_PNHK01000004.1"/>
</dbReference>
<keyword evidence="3" id="KW-0812">Transmembrane</keyword>
<evidence type="ECO:0000313" key="5">
    <source>
        <dbReference type="Proteomes" id="UP000235598"/>
    </source>
</evidence>
<dbReference type="NCBIfam" id="TIGR01300">
    <property type="entry name" value="CPA3_mnhG_phaG"/>
    <property type="match status" value="1"/>
</dbReference>
<accession>A0A2N6VL96</accession>
<feature type="region of interest" description="Disordered" evidence="2">
    <location>
        <begin position="112"/>
        <end position="135"/>
    </location>
</feature>
<evidence type="ECO:0000256" key="3">
    <source>
        <dbReference type="SAM" id="Phobius"/>
    </source>
</evidence>
<dbReference type="InterPro" id="IPR005133">
    <property type="entry name" value="PhaG_MnhG_YufB"/>
</dbReference>
<evidence type="ECO:0000313" key="4">
    <source>
        <dbReference type="EMBL" id="PMD04869.1"/>
    </source>
</evidence>
<dbReference type="PANTHER" id="PTHR34703:SF1">
    <property type="entry name" value="ANTIPORTER SUBUNIT MNHG2-RELATED"/>
    <property type="match status" value="1"/>
</dbReference>
<protein>
    <submittedName>
        <fullName evidence="4">Sodium:proton antiporter</fullName>
    </submittedName>
</protein>
<organism evidence="4 5">
    <name type="scientific">Brevibacterium paucivorans</name>
    <dbReference type="NCBI Taxonomy" id="170994"/>
    <lineage>
        <taxon>Bacteria</taxon>
        <taxon>Bacillati</taxon>
        <taxon>Actinomycetota</taxon>
        <taxon>Actinomycetes</taxon>
        <taxon>Micrococcales</taxon>
        <taxon>Brevibacteriaceae</taxon>
        <taxon>Brevibacterium</taxon>
    </lineage>
</organism>
<keyword evidence="3" id="KW-0472">Membrane</keyword>
<dbReference type="NCBIfam" id="NF009314">
    <property type="entry name" value="PRK12674.1-2"/>
    <property type="match status" value="1"/>
</dbReference>
<dbReference type="Pfam" id="PF03334">
    <property type="entry name" value="PhaG_MnhG_YufB"/>
    <property type="match status" value="1"/>
</dbReference>
<keyword evidence="3" id="KW-1133">Transmembrane helix</keyword>
<sequence length="135" mass="14654">MILDIVSAVLLVLSALLSIVAAMGLLRFPDFLSRLHAGSKPQILGLVLAMIAIAIQAPVFGVVTTLFLIVLFQMATTPVGTHMVGRAGYRTKHLRRSMLYQDQLAEAVAKADARDIAQRSPKSRDRAAEKSEGER</sequence>
<dbReference type="GO" id="GO:0015385">
    <property type="term" value="F:sodium:proton antiporter activity"/>
    <property type="evidence" value="ECO:0007669"/>
    <property type="project" value="TreeGrafter"/>
</dbReference>
<comment type="similarity">
    <text evidence="1">Belongs to the CPA3 antiporters (TC 2.A.63) subunit G family.</text>
</comment>
<proteinExistence type="inferred from homology"/>
<name>A0A2N6VL96_9MICO</name>
<dbReference type="OrthoDB" id="3214257at2"/>
<dbReference type="AlphaFoldDB" id="A0A2N6VL96"/>